<organism evidence="1 2">
    <name type="scientific">Lasallia pustulata</name>
    <dbReference type="NCBI Taxonomy" id="136370"/>
    <lineage>
        <taxon>Eukaryota</taxon>
        <taxon>Fungi</taxon>
        <taxon>Dikarya</taxon>
        <taxon>Ascomycota</taxon>
        <taxon>Pezizomycotina</taxon>
        <taxon>Lecanoromycetes</taxon>
        <taxon>OSLEUM clade</taxon>
        <taxon>Umbilicariomycetidae</taxon>
        <taxon>Umbilicariales</taxon>
        <taxon>Umbilicariaceae</taxon>
        <taxon>Lasallia</taxon>
    </lineage>
</organism>
<reference evidence="1 2" key="1">
    <citation type="submission" date="2019-09" db="EMBL/GenBank/DDBJ databases">
        <title>The hologenome of the rock-dwelling lichen Lasallia pustulata.</title>
        <authorList>
            <person name="Greshake Tzovaras B."/>
            <person name="Segers F."/>
            <person name="Bicker A."/>
            <person name="Dal Grande F."/>
            <person name="Otte J."/>
            <person name="Hankeln T."/>
            <person name="Schmitt I."/>
            <person name="Ebersberger I."/>
        </authorList>
    </citation>
    <scope>NUCLEOTIDE SEQUENCE [LARGE SCALE GENOMIC DNA]</scope>
    <source>
        <strain evidence="1">A1-1</strain>
    </source>
</reference>
<name>A0A5M8PS42_9LECA</name>
<protein>
    <submittedName>
        <fullName evidence="1">Uncharacterized protein</fullName>
    </submittedName>
</protein>
<evidence type="ECO:0000313" key="2">
    <source>
        <dbReference type="Proteomes" id="UP000324767"/>
    </source>
</evidence>
<dbReference type="Proteomes" id="UP000324767">
    <property type="component" value="Unassembled WGS sequence"/>
</dbReference>
<proteinExistence type="predicted"/>
<comment type="caution">
    <text evidence="1">The sequence shown here is derived from an EMBL/GenBank/DDBJ whole genome shotgun (WGS) entry which is preliminary data.</text>
</comment>
<sequence length="100" mass="10168">MLTIPFHSACPTVSSNNALVPGSKELTSNQDDALVHALVHLYGPGLTSMASGSNKVNTVQGAVNLNAKASLANANNYAAAVRAGCTSSLPCLRGVTMALK</sequence>
<gene>
    <name evidence="1" type="ORF">FRX48_03368</name>
</gene>
<evidence type="ECO:0000313" key="1">
    <source>
        <dbReference type="EMBL" id="KAA6412378.1"/>
    </source>
</evidence>
<dbReference type="AlphaFoldDB" id="A0A5M8PS42"/>
<dbReference type="EMBL" id="VXIT01000005">
    <property type="protein sequence ID" value="KAA6412378.1"/>
    <property type="molecule type" value="Genomic_DNA"/>
</dbReference>
<accession>A0A5M8PS42</accession>